<dbReference type="Proteomes" id="UP000267019">
    <property type="component" value="Unassembled WGS sequence"/>
</dbReference>
<comment type="function">
    <text evidence="1 13">Produces ATP from ADP in the presence of a proton gradient across the membrane.</text>
</comment>
<comment type="similarity">
    <text evidence="3 13 14">Belongs to the ATPase epsilon chain family.</text>
</comment>
<dbReference type="GO" id="GO:0045259">
    <property type="term" value="C:proton-transporting ATP synthase complex"/>
    <property type="evidence" value="ECO:0007669"/>
    <property type="project" value="UniProtKB-KW"/>
</dbReference>
<dbReference type="InterPro" id="IPR036771">
    <property type="entry name" value="ATPsynth_dsu/esu_N"/>
</dbReference>
<dbReference type="PANTHER" id="PTHR13822:SF10">
    <property type="entry name" value="ATP SYNTHASE EPSILON CHAIN, CHLOROPLASTIC"/>
    <property type="match status" value="1"/>
</dbReference>
<evidence type="ECO:0000256" key="12">
    <source>
        <dbReference type="ARBA" id="ARBA00031795"/>
    </source>
</evidence>
<dbReference type="GO" id="GO:0046933">
    <property type="term" value="F:proton-transporting ATP synthase activity, rotational mechanism"/>
    <property type="evidence" value="ECO:0007669"/>
    <property type="project" value="UniProtKB-UniRule"/>
</dbReference>
<evidence type="ECO:0000256" key="8">
    <source>
        <dbReference type="ARBA" id="ARBA00023136"/>
    </source>
</evidence>
<comment type="subunit">
    <text evidence="13 14">F-type ATPases have 2 components, CF(1) - the catalytic core - and CF(0) - the membrane proton channel. CF(1) has five subunits: alpha(3), beta(3), gamma(1), delta(1), epsilon(1). CF(0) has three main subunits: a, b and c.</text>
</comment>
<evidence type="ECO:0000259" key="15">
    <source>
        <dbReference type="Pfam" id="PF00401"/>
    </source>
</evidence>
<dbReference type="SUPFAM" id="SSF46604">
    <property type="entry name" value="Epsilon subunit of F1F0-ATP synthase C-terminal domain"/>
    <property type="match status" value="1"/>
</dbReference>
<feature type="domain" description="ATP synthase F1 complex delta/epsilon subunit N-terminal" evidence="16">
    <location>
        <begin position="7"/>
        <end position="86"/>
    </location>
</feature>
<dbReference type="SUPFAM" id="SSF51344">
    <property type="entry name" value="Epsilon subunit of F1F0-ATP synthase N-terminal domain"/>
    <property type="match status" value="1"/>
</dbReference>
<evidence type="ECO:0000313" key="18">
    <source>
        <dbReference type="Proteomes" id="UP000267019"/>
    </source>
</evidence>
<comment type="caution">
    <text evidence="17">The sequence shown here is derived from an EMBL/GenBank/DDBJ whole genome shotgun (WGS) entry which is preliminary data.</text>
</comment>
<feature type="domain" description="ATP synthase epsilon subunit C-terminal" evidence="15">
    <location>
        <begin position="90"/>
        <end position="132"/>
    </location>
</feature>
<dbReference type="RefSeq" id="WP_121444746.1">
    <property type="nucleotide sequence ID" value="NZ_RBIJ01000005.1"/>
</dbReference>
<dbReference type="Gene3D" id="2.60.15.10">
    <property type="entry name" value="F0F1 ATP synthase delta/epsilon subunit, N-terminal"/>
    <property type="match status" value="1"/>
</dbReference>
<evidence type="ECO:0000256" key="9">
    <source>
        <dbReference type="ARBA" id="ARBA00023196"/>
    </source>
</evidence>
<evidence type="ECO:0000256" key="2">
    <source>
        <dbReference type="ARBA" id="ARBA00004202"/>
    </source>
</evidence>
<evidence type="ECO:0000256" key="10">
    <source>
        <dbReference type="ARBA" id="ARBA00023310"/>
    </source>
</evidence>
<dbReference type="AlphaFoldDB" id="A0A660KV59"/>
<keyword evidence="6 13" id="KW-0375">Hydrogen ion transport</keyword>
<evidence type="ECO:0000256" key="5">
    <source>
        <dbReference type="ARBA" id="ARBA00022448"/>
    </source>
</evidence>
<dbReference type="InterPro" id="IPR020547">
    <property type="entry name" value="ATP_synth_F1_esu_C"/>
</dbReference>
<evidence type="ECO:0000256" key="3">
    <source>
        <dbReference type="ARBA" id="ARBA00005712"/>
    </source>
</evidence>
<dbReference type="PANTHER" id="PTHR13822">
    <property type="entry name" value="ATP SYNTHASE DELTA/EPSILON CHAIN"/>
    <property type="match status" value="1"/>
</dbReference>
<dbReference type="HAMAP" id="MF_00530">
    <property type="entry name" value="ATP_synth_epsil_bac"/>
    <property type="match status" value="1"/>
</dbReference>
<keyword evidence="13" id="KW-1003">Cell membrane</keyword>
<keyword evidence="5 13" id="KW-0813">Transport</keyword>
<dbReference type="NCBIfam" id="TIGR01216">
    <property type="entry name" value="ATP_synt_epsi"/>
    <property type="match status" value="1"/>
</dbReference>
<dbReference type="InterPro" id="IPR001469">
    <property type="entry name" value="ATP_synth_F1_dsu/esu"/>
</dbReference>
<dbReference type="Pfam" id="PF00401">
    <property type="entry name" value="ATP-synt_DE"/>
    <property type="match status" value="1"/>
</dbReference>
<keyword evidence="9 13" id="KW-0139">CF(1)</keyword>
<gene>
    <name evidence="13" type="primary">atpC</name>
    <name evidence="17" type="ORF">C7438_1498</name>
</gene>
<reference evidence="17 18" key="1">
    <citation type="submission" date="2018-10" db="EMBL/GenBank/DDBJ databases">
        <title>Genomic Encyclopedia of Type Strains, Phase IV (KMG-IV): sequencing the most valuable type-strain genomes for metagenomic binning, comparative biology and taxonomic classification.</title>
        <authorList>
            <person name="Goeker M."/>
        </authorList>
    </citation>
    <scope>NUCLEOTIDE SEQUENCE [LARGE SCALE GENOMIC DNA]</scope>
    <source>
        <strain evidence="17 18">DSM 22653</strain>
    </source>
</reference>
<dbReference type="Pfam" id="PF02823">
    <property type="entry name" value="ATP-synt_DE_N"/>
    <property type="match status" value="1"/>
</dbReference>
<keyword evidence="18" id="KW-1185">Reference proteome</keyword>
<protein>
    <recommendedName>
        <fullName evidence="4 13">ATP synthase epsilon chain</fullName>
    </recommendedName>
    <alternativeName>
        <fullName evidence="12 13">ATP synthase F1 sector epsilon subunit</fullName>
    </alternativeName>
    <alternativeName>
        <fullName evidence="11 13">F-ATPase epsilon subunit</fullName>
    </alternativeName>
</protein>
<name>A0A660KV59_9BACL</name>
<evidence type="ECO:0000256" key="14">
    <source>
        <dbReference type="RuleBase" id="RU003656"/>
    </source>
</evidence>
<dbReference type="GO" id="GO:0005524">
    <property type="term" value="F:ATP binding"/>
    <property type="evidence" value="ECO:0007669"/>
    <property type="project" value="UniProtKB-UniRule"/>
</dbReference>
<dbReference type="InterPro" id="IPR036794">
    <property type="entry name" value="ATP_F1_dsu/esu_C_sf"/>
</dbReference>
<evidence type="ECO:0000313" key="17">
    <source>
        <dbReference type="EMBL" id="RKQ83838.1"/>
    </source>
</evidence>
<dbReference type="InterPro" id="IPR020546">
    <property type="entry name" value="ATP_synth_F1_dsu/esu_N"/>
</dbReference>
<dbReference type="CDD" id="cd12152">
    <property type="entry name" value="F1-ATPase_delta"/>
    <property type="match status" value="1"/>
</dbReference>
<keyword evidence="10 13" id="KW-0066">ATP synthesis</keyword>
<dbReference type="OrthoDB" id="9804110at2"/>
<accession>A0A660KV59</accession>
<sequence>MYPTRTFHLDIVTPDRKVFSGEVVFLSTRTVEGGLGIAANHLPLVATLDIHAAALHFPDGSRKLVSVCGGILEVRRDRVTILAEAAELPEEIDLDRALRAKLEAEKALQKARDVEYTRAELALRRALVRLQVGSSAEGD</sequence>
<dbReference type="GO" id="GO:0005886">
    <property type="term" value="C:plasma membrane"/>
    <property type="evidence" value="ECO:0007669"/>
    <property type="project" value="UniProtKB-SubCell"/>
</dbReference>
<evidence type="ECO:0000256" key="7">
    <source>
        <dbReference type="ARBA" id="ARBA00023065"/>
    </source>
</evidence>
<evidence type="ECO:0000256" key="4">
    <source>
        <dbReference type="ARBA" id="ARBA00014480"/>
    </source>
</evidence>
<keyword evidence="8 13" id="KW-0472">Membrane</keyword>
<evidence type="ECO:0000259" key="16">
    <source>
        <dbReference type="Pfam" id="PF02823"/>
    </source>
</evidence>
<evidence type="ECO:0000256" key="1">
    <source>
        <dbReference type="ARBA" id="ARBA00003543"/>
    </source>
</evidence>
<evidence type="ECO:0000256" key="11">
    <source>
        <dbReference type="ARBA" id="ARBA00030215"/>
    </source>
</evidence>
<evidence type="ECO:0000256" key="6">
    <source>
        <dbReference type="ARBA" id="ARBA00022781"/>
    </source>
</evidence>
<keyword evidence="7 13" id="KW-0406">Ion transport</keyword>
<evidence type="ECO:0000256" key="13">
    <source>
        <dbReference type="HAMAP-Rule" id="MF_00530"/>
    </source>
</evidence>
<dbReference type="EMBL" id="RBIJ01000005">
    <property type="protein sequence ID" value="RKQ83838.1"/>
    <property type="molecule type" value="Genomic_DNA"/>
</dbReference>
<proteinExistence type="inferred from homology"/>
<comment type="subcellular location">
    <subcellularLocation>
        <location evidence="2 13">Cell membrane</location>
        <topology evidence="2 13">Peripheral membrane protein</topology>
    </subcellularLocation>
</comment>
<dbReference type="Gene3D" id="1.20.5.440">
    <property type="entry name" value="ATP synthase delta/epsilon subunit, C-terminal domain"/>
    <property type="match status" value="1"/>
</dbReference>
<organism evidence="17 18">
    <name type="scientific">Brockia lithotrophica</name>
    <dbReference type="NCBI Taxonomy" id="933949"/>
    <lineage>
        <taxon>Bacteria</taxon>
        <taxon>Bacillati</taxon>
        <taxon>Bacillota</taxon>
        <taxon>Bacilli</taxon>
        <taxon>Bacillales</taxon>
        <taxon>Bacillales Family X. Incertae Sedis</taxon>
        <taxon>Brockia</taxon>
    </lineage>
</organism>